<dbReference type="NCBIfam" id="NF000355">
    <property type="entry name" value="ribo_prot_ABC_F"/>
    <property type="match status" value="1"/>
</dbReference>
<dbReference type="InterPro" id="IPR032524">
    <property type="entry name" value="ABC_tran_C"/>
</dbReference>
<feature type="domain" description="ABC transporter" evidence="4">
    <location>
        <begin position="345"/>
        <end position="559"/>
    </location>
</feature>
<dbReference type="PANTHER" id="PTHR42855:SF2">
    <property type="entry name" value="DRUG RESISTANCE ABC TRANSPORTER,ATP-BINDING PROTEIN"/>
    <property type="match status" value="1"/>
</dbReference>
<evidence type="ECO:0000256" key="2">
    <source>
        <dbReference type="ARBA" id="ARBA00022840"/>
    </source>
</evidence>
<dbReference type="InterPro" id="IPR003439">
    <property type="entry name" value="ABC_transporter-like_ATP-bd"/>
</dbReference>
<sequence>MTQLAISNVAVEFGATTLFQDITFTIGAGDRWGVIGRNGTGKTTLFKLLTGELQPSRGQIARQPGVRVTLLEQHRDFGGATTVWEAVAGAFGPLLALERSLAQQADALAHTHDDSAMERYGRDLERFEREGGYTYAARVDAVLDGLGFDPDGARTRLLATLSGGERGRVGLARQLVLPGEVLLLDEPTNHLDLETTRWLEGWLQGTDRTVVLVSHDRAFLAAVVDHVLHFEGGSATPYVGGYEAFVQQREERRLAQQRQFDKQSKVVAAEEDYIRRNIAGQNSKQAKGRRKRLARMARLSAPIGDEAVMALRLEIADRGGDQVIVAEKASVGVPSTLHAPRSTLARPERGAWSVEGSRILIEDFSVRLTRGEVVGFIGPNGAGKSTLLKVIVGETGPLAGQLRVGDSIRVAYYSQNMAQLPLDRTLYEVISDLRPLWERRLVQGHLGRFGFSGDEVQRRVGTLSGGERARVALAAMMLTRANFLVLDEPTNHLDVESIEALEDALDDYEGTVLLVSHDRALLRALATQVWVLHDRHVTVFDGSFEEWETASKEREHAAAVHAAEEEALRRVKERERMERTRREAEAQAVAPNDRRGVERDQRRAARDAQKRVEQSERRIAELEAKVAALTTALDDPALYGTPDGVRKAADLGKSLDTAKAALDAALEEWTAATEAVESSSV</sequence>
<dbReference type="InterPro" id="IPR003593">
    <property type="entry name" value="AAA+_ATPase"/>
</dbReference>
<dbReference type="GO" id="GO:0016887">
    <property type="term" value="F:ATP hydrolysis activity"/>
    <property type="evidence" value="ECO:0007669"/>
    <property type="project" value="InterPro"/>
</dbReference>
<feature type="domain" description="ABC transporter" evidence="4">
    <location>
        <begin position="4"/>
        <end position="257"/>
    </location>
</feature>
<dbReference type="InterPro" id="IPR017871">
    <property type="entry name" value="ABC_transporter-like_CS"/>
</dbReference>
<proteinExistence type="predicted"/>
<dbReference type="CDD" id="cd03221">
    <property type="entry name" value="ABCF_EF-3"/>
    <property type="match status" value="2"/>
</dbReference>
<dbReference type="InterPro" id="IPR037118">
    <property type="entry name" value="Val-tRNA_synth_C_sf"/>
</dbReference>
<keyword evidence="2" id="KW-0067">ATP-binding</keyword>
<gene>
    <name evidence="5" type="ORF">J421_1236</name>
</gene>
<reference evidence="5 6" key="1">
    <citation type="journal article" date="2014" name="Genome Announc.">
        <title>Genome Sequence and Methylome of Soil Bacterium Gemmatirosa kalamazoonensis KBS708T, a Member of the Rarely Cultivated Gemmatimonadetes Phylum.</title>
        <authorList>
            <person name="Debruyn J.M."/>
            <person name="Radosevich M."/>
            <person name="Wommack K.E."/>
            <person name="Polson S.W."/>
            <person name="Hauser L.J."/>
            <person name="Fawaz M.N."/>
            <person name="Korlach J."/>
            <person name="Tsai Y.C."/>
        </authorList>
    </citation>
    <scope>NUCLEOTIDE SEQUENCE [LARGE SCALE GENOMIC DNA]</scope>
    <source>
        <strain evidence="5 6">KBS708</strain>
    </source>
</reference>
<dbReference type="Gene3D" id="3.40.50.300">
    <property type="entry name" value="P-loop containing nucleotide triphosphate hydrolases"/>
    <property type="match status" value="2"/>
</dbReference>
<dbReference type="OrthoDB" id="9760950at2"/>
<evidence type="ECO:0000313" key="6">
    <source>
        <dbReference type="Proteomes" id="UP000019151"/>
    </source>
</evidence>
<feature type="compositionally biased region" description="Basic and acidic residues" evidence="3">
    <location>
        <begin position="573"/>
        <end position="585"/>
    </location>
</feature>
<keyword evidence="1" id="KW-0547">Nucleotide-binding</keyword>
<dbReference type="FunFam" id="3.40.50.300:FF:000011">
    <property type="entry name" value="Putative ABC transporter ATP-binding component"/>
    <property type="match status" value="1"/>
</dbReference>
<feature type="compositionally biased region" description="Basic and acidic residues" evidence="3">
    <location>
        <begin position="592"/>
        <end position="616"/>
    </location>
</feature>
<dbReference type="SMART" id="SM00382">
    <property type="entry name" value="AAA"/>
    <property type="match status" value="2"/>
</dbReference>
<dbReference type="FunCoup" id="W0RHA4">
    <property type="interactions" value="450"/>
</dbReference>
<dbReference type="STRING" id="861299.J421_1236"/>
<dbReference type="InterPro" id="IPR032781">
    <property type="entry name" value="ABC_tran_Xtn"/>
</dbReference>
<dbReference type="InterPro" id="IPR051309">
    <property type="entry name" value="ABCF_ATPase"/>
</dbReference>
<dbReference type="SUPFAM" id="SSF52540">
    <property type="entry name" value="P-loop containing nucleoside triphosphate hydrolases"/>
    <property type="match status" value="2"/>
</dbReference>
<dbReference type="Pfam" id="PF12848">
    <property type="entry name" value="ABC_tran_Xtn"/>
    <property type="match status" value="1"/>
</dbReference>
<name>W0RHA4_9BACT</name>
<keyword evidence="6" id="KW-1185">Reference proteome</keyword>
<dbReference type="AlphaFoldDB" id="W0RHA4"/>
<organism evidence="5 6">
    <name type="scientific">Gemmatirosa kalamazoonensis</name>
    <dbReference type="NCBI Taxonomy" id="861299"/>
    <lineage>
        <taxon>Bacteria</taxon>
        <taxon>Pseudomonadati</taxon>
        <taxon>Gemmatimonadota</taxon>
        <taxon>Gemmatimonadia</taxon>
        <taxon>Gemmatimonadales</taxon>
        <taxon>Gemmatimonadaceae</taxon>
        <taxon>Gemmatirosa</taxon>
    </lineage>
</organism>
<dbReference type="EMBL" id="CP007128">
    <property type="protein sequence ID" value="AHG88773.1"/>
    <property type="molecule type" value="Genomic_DNA"/>
</dbReference>
<dbReference type="RefSeq" id="WP_025410298.1">
    <property type="nucleotide sequence ID" value="NZ_CP007128.1"/>
</dbReference>
<dbReference type="InParanoid" id="W0RHA4"/>
<protein>
    <submittedName>
        <fullName evidence="5">ABC transporter related protein</fullName>
    </submittedName>
</protein>
<dbReference type="Gene3D" id="1.10.287.380">
    <property type="entry name" value="Valyl-tRNA synthetase, C-terminal domain"/>
    <property type="match status" value="1"/>
</dbReference>
<dbReference type="KEGG" id="gba:J421_1236"/>
<dbReference type="Proteomes" id="UP000019151">
    <property type="component" value="Chromosome"/>
</dbReference>
<dbReference type="eggNOG" id="COG0488">
    <property type="taxonomic scope" value="Bacteria"/>
</dbReference>
<dbReference type="GO" id="GO:0005524">
    <property type="term" value="F:ATP binding"/>
    <property type="evidence" value="ECO:0007669"/>
    <property type="project" value="UniProtKB-KW"/>
</dbReference>
<accession>W0RHA4</accession>
<evidence type="ECO:0000313" key="5">
    <source>
        <dbReference type="EMBL" id="AHG88773.1"/>
    </source>
</evidence>
<dbReference type="PROSITE" id="PS00211">
    <property type="entry name" value="ABC_TRANSPORTER_1"/>
    <property type="match status" value="1"/>
</dbReference>
<dbReference type="InterPro" id="IPR027417">
    <property type="entry name" value="P-loop_NTPase"/>
</dbReference>
<evidence type="ECO:0000256" key="3">
    <source>
        <dbReference type="SAM" id="MobiDB-lite"/>
    </source>
</evidence>
<dbReference type="GO" id="GO:0003677">
    <property type="term" value="F:DNA binding"/>
    <property type="evidence" value="ECO:0007669"/>
    <property type="project" value="InterPro"/>
</dbReference>
<dbReference type="PROSITE" id="PS50893">
    <property type="entry name" value="ABC_TRANSPORTER_2"/>
    <property type="match status" value="2"/>
</dbReference>
<dbReference type="Pfam" id="PF16326">
    <property type="entry name" value="ABC_tran_CTD"/>
    <property type="match status" value="1"/>
</dbReference>
<dbReference type="HOGENOM" id="CLU_000604_36_0_0"/>
<dbReference type="Pfam" id="PF00005">
    <property type="entry name" value="ABC_tran"/>
    <property type="match status" value="2"/>
</dbReference>
<evidence type="ECO:0000259" key="4">
    <source>
        <dbReference type="PROSITE" id="PS50893"/>
    </source>
</evidence>
<dbReference type="PANTHER" id="PTHR42855">
    <property type="entry name" value="ABC TRANSPORTER ATP-BINDING SUBUNIT"/>
    <property type="match status" value="1"/>
</dbReference>
<feature type="region of interest" description="Disordered" evidence="3">
    <location>
        <begin position="573"/>
        <end position="616"/>
    </location>
</feature>
<evidence type="ECO:0000256" key="1">
    <source>
        <dbReference type="ARBA" id="ARBA00022741"/>
    </source>
</evidence>